<evidence type="ECO:0000256" key="3">
    <source>
        <dbReference type="ARBA" id="ARBA00022723"/>
    </source>
</evidence>
<evidence type="ECO:0000256" key="5">
    <source>
        <dbReference type="RuleBase" id="RU000461"/>
    </source>
</evidence>
<dbReference type="Gene3D" id="1.10.630.10">
    <property type="entry name" value="Cytochrome P450"/>
    <property type="match status" value="1"/>
</dbReference>
<dbReference type="InterPro" id="IPR036396">
    <property type="entry name" value="Cyt_P450_sf"/>
</dbReference>
<dbReference type="InterPro" id="IPR017972">
    <property type="entry name" value="Cyt_P450_CS"/>
</dbReference>
<reference evidence="6" key="1">
    <citation type="journal article" date="2023" name="Genome Biol. Evol.">
        <title>First Whole Genome Sequence and Flow Cytometry Genome Size Data for the Lichen-Forming Fungus Ramalina farinacea (Ascomycota).</title>
        <authorList>
            <person name="Llewellyn T."/>
            <person name="Mian S."/>
            <person name="Hill R."/>
            <person name="Leitch I.J."/>
            <person name="Gaya E."/>
        </authorList>
    </citation>
    <scope>NUCLEOTIDE SEQUENCE</scope>
    <source>
        <strain evidence="6">LIQ254RAFAR</strain>
    </source>
</reference>
<evidence type="ECO:0000256" key="1">
    <source>
        <dbReference type="ARBA" id="ARBA00001971"/>
    </source>
</evidence>
<organism evidence="6 7">
    <name type="scientific">Ramalina farinacea</name>
    <dbReference type="NCBI Taxonomy" id="258253"/>
    <lineage>
        <taxon>Eukaryota</taxon>
        <taxon>Fungi</taxon>
        <taxon>Dikarya</taxon>
        <taxon>Ascomycota</taxon>
        <taxon>Pezizomycotina</taxon>
        <taxon>Lecanoromycetes</taxon>
        <taxon>OSLEUM clade</taxon>
        <taxon>Lecanoromycetidae</taxon>
        <taxon>Lecanorales</taxon>
        <taxon>Lecanorineae</taxon>
        <taxon>Ramalinaceae</taxon>
        <taxon>Ramalina</taxon>
    </lineage>
</organism>
<sequence>MKYLTANQDKQSKLRAAMLELWPDANATNLPSYQSIVSSEHPYIEASIQELIRIALTAPSWHRRTTQDVVVLGHRIPAGTDVFGAPSIQSLDDMDDFIINPGLRSASSKPRHSGKWSRETKGLYQPERWLDAKGEFDAYAGPMLPFGAGPRGCFGMVDSLPLPFSFPFCTMIGVRRSFPCVVYGIKLTCG</sequence>
<dbReference type="GO" id="GO:0020037">
    <property type="term" value="F:heme binding"/>
    <property type="evidence" value="ECO:0007669"/>
    <property type="project" value="InterPro"/>
</dbReference>
<dbReference type="GO" id="GO:0005506">
    <property type="term" value="F:iron ion binding"/>
    <property type="evidence" value="ECO:0007669"/>
    <property type="project" value="InterPro"/>
</dbReference>
<name>A0AA43QKC2_9LECA</name>
<dbReference type="SUPFAM" id="SSF48264">
    <property type="entry name" value="Cytochrome P450"/>
    <property type="match status" value="1"/>
</dbReference>
<evidence type="ECO:0008006" key="8">
    <source>
        <dbReference type="Google" id="ProtNLM"/>
    </source>
</evidence>
<dbReference type="InterPro" id="IPR001128">
    <property type="entry name" value="Cyt_P450"/>
</dbReference>
<keyword evidence="3 5" id="KW-0479">Metal-binding</keyword>
<gene>
    <name evidence="6" type="ORF">OHK93_007365</name>
</gene>
<keyword evidence="4 5" id="KW-0408">Iron</keyword>
<dbReference type="Proteomes" id="UP001161017">
    <property type="component" value="Unassembled WGS sequence"/>
</dbReference>
<evidence type="ECO:0000256" key="4">
    <source>
        <dbReference type="ARBA" id="ARBA00023004"/>
    </source>
</evidence>
<keyword evidence="5" id="KW-0503">Monooxygenase</keyword>
<dbReference type="PANTHER" id="PTHR24305">
    <property type="entry name" value="CYTOCHROME P450"/>
    <property type="match status" value="1"/>
</dbReference>
<dbReference type="PROSITE" id="PS00086">
    <property type="entry name" value="CYTOCHROME_P450"/>
    <property type="match status" value="1"/>
</dbReference>
<accession>A0AA43QKC2</accession>
<evidence type="ECO:0000313" key="6">
    <source>
        <dbReference type="EMBL" id="MDI1488091.1"/>
    </source>
</evidence>
<proteinExistence type="inferred from homology"/>
<keyword evidence="5" id="KW-0560">Oxidoreductase</keyword>
<dbReference type="Pfam" id="PF00067">
    <property type="entry name" value="p450"/>
    <property type="match status" value="2"/>
</dbReference>
<comment type="cofactor">
    <cofactor evidence="1">
        <name>heme</name>
        <dbReference type="ChEBI" id="CHEBI:30413"/>
    </cofactor>
</comment>
<dbReference type="GO" id="GO:0004497">
    <property type="term" value="F:monooxygenase activity"/>
    <property type="evidence" value="ECO:0007669"/>
    <property type="project" value="UniProtKB-KW"/>
</dbReference>
<keyword evidence="7" id="KW-1185">Reference proteome</keyword>
<protein>
    <recommendedName>
        <fullName evidence="8">Cytochrome P450</fullName>
    </recommendedName>
</protein>
<comment type="similarity">
    <text evidence="2 5">Belongs to the cytochrome P450 family.</text>
</comment>
<dbReference type="GO" id="GO:0016705">
    <property type="term" value="F:oxidoreductase activity, acting on paired donors, with incorporation or reduction of molecular oxygen"/>
    <property type="evidence" value="ECO:0007669"/>
    <property type="project" value="InterPro"/>
</dbReference>
<dbReference type="EMBL" id="JAPUFD010000007">
    <property type="protein sequence ID" value="MDI1488091.1"/>
    <property type="molecule type" value="Genomic_DNA"/>
</dbReference>
<dbReference type="AlphaFoldDB" id="A0AA43QKC2"/>
<evidence type="ECO:0000256" key="2">
    <source>
        <dbReference type="ARBA" id="ARBA00010617"/>
    </source>
</evidence>
<dbReference type="PANTHER" id="PTHR24305:SF232">
    <property type="entry name" value="P450, PUTATIVE (EUROFUNG)-RELATED"/>
    <property type="match status" value="1"/>
</dbReference>
<evidence type="ECO:0000313" key="7">
    <source>
        <dbReference type="Proteomes" id="UP001161017"/>
    </source>
</evidence>
<keyword evidence="5" id="KW-0349">Heme</keyword>
<dbReference type="InterPro" id="IPR050121">
    <property type="entry name" value="Cytochrome_P450_monoxygenase"/>
</dbReference>
<comment type="caution">
    <text evidence="6">The sequence shown here is derived from an EMBL/GenBank/DDBJ whole genome shotgun (WGS) entry which is preliminary data.</text>
</comment>